<reference evidence="1 2" key="1">
    <citation type="submission" date="2014-06" db="EMBL/GenBank/DDBJ databases">
        <title>Genome characterization of distinct group I Clostridium botulinum lineages.</title>
        <authorList>
            <person name="Giordani F."/>
            <person name="Anselmo A."/>
            <person name="Fillo S."/>
            <person name="Palozzi A.M."/>
            <person name="Fortunato A."/>
            <person name="Gentile B."/>
            <person name="Ciammaruconi A."/>
            <person name="Anniballi F."/>
            <person name="De Medici D."/>
            <person name="Lista F."/>
        </authorList>
    </citation>
    <scope>NUCLEOTIDE SEQUENCE [LARGE SCALE GENOMIC DNA]</scope>
    <source>
        <strain evidence="1 2">B2 450</strain>
    </source>
</reference>
<dbReference type="OrthoDB" id="1922421at2"/>
<sequence length="37" mass="4627">MLYRVFLCIKIVYMEKIKNIYKRKGYVFCKKKYKVTS</sequence>
<dbReference type="EMBL" id="JXSU01000006">
    <property type="protein sequence ID" value="KIS25112.1"/>
    <property type="molecule type" value="Genomic_DNA"/>
</dbReference>
<evidence type="ECO:0000313" key="1">
    <source>
        <dbReference type="EMBL" id="KIS25112.1"/>
    </source>
</evidence>
<protein>
    <submittedName>
        <fullName evidence="1">Uncharacterized protein</fullName>
    </submittedName>
</protein>
<proteinExistence type="predicted"/>
<dbReference type="Proteomes" id="UP000032250">
    <property type="component" value="Unassembled WGS sequence"/>
</dbReference>
<dbReference type="HOGENOM" id="CLU_3342140_0_0_9"/>
<dbReference type="AlphaFoldDB" id="A0A0D1BYN9"/>
<organism evidence="1 2">
    <name type="scientific">Clostridium botulinum B2 450</name>
    <dbReference type="NCBI Taxonomy" id="1379739"/>
    <lineage>
        <taxon>Bacteria</taxon>
        <taxon>Bacillati</taxon>
        <taxon>Bacillota</taxon>
        <taxon>Clostridia</taxon>
        <taxon>Eubacteriales</taxon>
        <taxon>Clostridiaceae</taxon>
        <taxon>Clostridium</taxon>
    </lineage>
</organism>
<evidence type="ECO:0000313" key="2">
    <source>
        <dbReference type="Proteomes" id="UP000032250"/>
    </source>
</evidence>
<comment type="caution">
    <text evidence="1">The sequence shown here is derived from an EMBL/GenBank/DDBJ whole genome shotgun (WGS) entry which is preliminary data.</text>
</comment>
<accession>A0A0D1BYN9</accession>
<gene>
    <name evidence="1" type="ORF">N495_00605</name>
</gene>
<name>A0A0D1BYN9_CLOBO</name>